<evidence type="ECO:0000313" key="5">
    <source>
        <dbReference type="EMBL" id="MCU9594177.1"/>
    </source>
</evidence>
<dbReference type="EMBL" id="JAOUSE010000014">
    <property type="protein sequence ID" value="MCU9594177.1"/>
    <property type="molecule type" value="Genomic_DNA"/>
</dbReference>
<evidence type="ECO:0000256" key="1">
    <source>
        <dbReference type="ARBA" id="ARBA00006739"/>
    </source>
</evidence>
<organism evidence="5 6">
    <name type="scientific">Pallidibacillus thermolactis</name>
    <dbReference type="NCBI Taxonomy" id="251051"/>
    <lineage>
        <taxon>Bacteria</taxon>
        <taxon>Bacillati</taxon>
        <taxon>Bacillota</taxon>
        <taxon>Bacilli</taxon>
        <taxon>Bacillales</taxon>
        <taxon>Bacillaceae</taxon>
        <taxon>Pallidibacillus</taxon>
    </lineage>
</organism>
<keyword evidence="6" id="KW-1185">Reference proteome</keyword>
<dbReference type="EC" id="2.4.-.-" evidence="5"/>
<dbReference type="SUPFAM" id="SSF53448">
    <property type="entry name" value="Nucleotide-diphospho-sugar transferases"/>
    <property type="match status" value="1"/>
</dbReference>
<comment type="similarity">
    <text evidence="1">Belongs to the glycosyltransferase 2 family.</text>
</comment>
<name>A0ABT2WFH0_9BACI</name>
<comment type="caution">
    <text evidence="5">The sequence shown here is derived from an EMBL/GenBank/DDBJ whole genome shotgun (WGS) entry which is preliminary data.</text>
</comment>
<dbReference type="CDD" id="cd00761">
    <property type="entry name" value="Glyco_tranf_GTA_type"/>
    <property type="match status" value="1"/>
</dbReference>
<dbReference type="Gene3D" id="3.90.550.10">
    <property type="entry name" value="Spore Coat Polysaccharide Biosynthesis Protein SpsA, Chain A"/>
    <property type="match status" value="1"/>
</dbReference>
<dbReference type="InterPro" id="IPR001173">
    <property type="entry name" value="Glyco_trans_2-like"/>
</dbReference>
<evidence type="ECO:0000256" key="2">
    <source>
        <dbReference type="ARBA" id="ARBA00022676"/>
    </source>
</evidence>
<gene>
    <name evidence="5" type="ORF">OEV82_06880</name>
</gene>
<dbReference type="PANTHER" id="PTHR22916:SF51">
    <property type="entry name" value="GLYCOSYLTRANSFERASE EPSH-RELATED"/>
    <property type="match status" value="1"/>
</dbReference>
<dbReference type="RefSeq" id="WP_173661734.1">
    <property type="nucleotide sequence ID" value="NZ_JAOUSE010000014.1"/>
</dbReference>
<proteinExistence type="inferred from homology"/>
<evidence type="ECO:0000259" key="4">
    <source>
        <dbReference type="Pfam" id="PF00535"/>
    </source>
</evidence>
<dbReference type="Proteomes" id="UP001208656">
    <property type="component" value="Unassembled WGS sequence"/>
</dbReference>
<keyword evidence="2 5" id="KW-0328">Glycosyltransferase</keyword>
<dbReference type="InterPro" id="IPR029044">
    <property type="entry name" value="Nucleotide-diphossugar_trans"/>
</dbReference>
<feature type="domain" description="Glycosyltransferase 2-like" evidence="4">
    <location>
        <begin position="7"/>
        <end position="172"/>
    </location>
</feature>
<reference evidence="5 6" key="1">
    <citation type="submission" date="2022-10" db="EMBL/GenBank/DDBJ databases">
        <title>Description of Fervidibacillus gen. nov. in the family Fervidibacillaceae fam. nov. with two species, Fervidibacillus albus sp. nov., and Fervidibacillus halotolerans sp. nov., isolated from tidal flat sediments.</title>
        <authorList>
            <person name="Kwon K.K."/>
            <person name="Yang S.-H."/>
        </authorList>
    </citation>
    <scope>NUCLEOTIDE SEQUENCE [LARGE SCALE GENOMIC DNA]</scope>
    <source>
        <strain evidence="5 6">DSM 23332</strain>
    </source>
</reference>
<protein>
    <submittedName>
        <fullName evidence="5">Glycosyltransferase</fullName>
        <ecNumber evidence="5">2.4.-.-</ecNumber>
    </submittedName>
</protein>
<dbReference type="PANTHER" id="PTHR22916">
    <property type="entry name" value="GLYCOSYLTRANSFERASE"/>
    <property type="match status" value="1"/>
</dbReference>
<accession>A0ABT2WFH0</accession>
<keyword evidence="3 5" id="KW-0808">Transferase</keyword>
<dbReference type="GO" id="GO:0016757">
    <property type="term" value="F:glycosyltransferase activity"/>
    <property type="evidence" value="ECO:0007669"/>
    <property type="project" value="UniProtKB-KW"/>
</dbReference>
<sequence length="323" mass="38142">MTEPLVSIIIPVYNVEQYLMECLDSVFNQTYRNIEVIAVNDGSTDGSANILKNYEKKYDNIIVHNQENAGNSVARNKGLHLAKGKYVYFLDSDDFIERETINNLVTAMEKYSLDLIRFAAEPFLDGVEYKNFNKHLYDYSKFFESGRVYKKDEFLKANIKGFSPSPCLYLIKRNLLLENNILFKPKMMHEDELFSLLIYLNTNRAMYDGNFYYKRRYRPGSIMTSQVQAESNKKSFDSYVRLTEEIAELLPKYKNKAERDLLKSRLRSIYIGLRTKDVDMQYKRKKLSELSGLGTLEKIYTYYTYQTRQWIKKQLNFRLTVSR</sequence>
<evidence type="ECO:0000256" key="3">
    <source>
        <dbReference type="ARBA" id="ARBA00022679"/>
    </source>
</evidence>
<dbReference type="Pfam" id="PF00535">
    <property type="entry name" value="Glycos_transf_2"/>
    <property type="match status" value="1"/>
</dbReference>
<evidence type="ECO:0000313" key="6">
    <source>
        <dbReference type="Proteomes" id="UP001208656"/>
    </source>
</evidence>